<dbReference type="PANTHER" id="PTHR30447:SF0">
    <property type="entry name" value="FRUCTOSE-1,6-BISPHOSPHATASE 1 CLASS 2-RELATED"/>
    <property type="match status" value="1"/>
</dbReference>
<keyword evidence="3" id="KW-0479">Metal-binding</keyword>
<dbReference type="SUPFAM" id="SSF56655">
    <property type="entry name" value="Carbohydrate phosphatase"/>
    <property type="match status" value="1"/>
</dbReference>
<keyword evidence="4 8" id="KW-0378">Hydrolase</keyword>
<dbReference type="PANTHER" id="PTHR30447">
    <property type="entry name" value="FRUCTOSE-1,6-BISPHOSPHATASE CLASS 2"/>
    <property type="match status" value="1"/>
</dbReference>
<evidence type="ECO:0000256" key="2">
    <source>
        <dbReference type="ARBA" id="ARBA00008989"/>
    </source>
</evidence>
<evidence type="ECO:0000256" key="6">
    <source>
        <dbReference type="ARBA" id="ARBA00023277"/>
    </source>
</evidence>
<dbReference type="Gene3D" id="3.30.540.10">
    <property type="entry name" value="Fructose-1,6-Bisphosphatase, subunit A, domain 1"/>
    <property type="match status" value="1"/>
</dbReference>
<dbReference type="Proteomes" id="UP001227317">
    <property type="component" value="Unassembled WGS sequence"/>
</dbReference>
<comment type="similarity">
    <text evidence="2 7">Belongs to the FBPase class 2 family.</text>
</comment>
<accession>A0ABU0WB13</accession>
<evidence type="ECO:0000313" key="8">
    <source>
        <dbReference type="EMBL" id="MDQ2101282.1"/>
    </source>
</evidence>
<dbReference type="CDD" id="cd01516">
    <property type="entry name" value="FBPase_glpX"/>
    <property type="match status" value="1"/>
</dbReference>
<proteinExistence type="inferred from homology"/>
<evidence type="ECO:0000256" key="1">
    <source>
        <dbReference type="ARBA" id="ARBA00001273"/>
    </source>
</evidence>
<evidence type="ECO:0000256" key="4">
    <source>
        <dbReference type="ARBA" id="ARBA00022801"/>
    </source>
</evidence>
<dbReference type="GO" id="GO:0042132">
    <property type="term" value="F:fructose 1,6-bisphosphate 1-phosphatase activity"/>
    <property type="evidence" value="ECO:0007669"/>
    <property type="project" value="UniProtKB-EC"/>
</dbReference>
<keyword evidence="6 7" id="KW-0119">Carbohydrate metabolism</keyword>
<dbReference type="Gene3D" id="3.40.190.90">
    <property type="match status" value="1"/>
</dbReference>
<comment type="caution">
    <text evidence="8">The sequence shown here is derived from an EMBL/GenBank/DDBJ whole genome shotgun (WGS) entry which is preliminary data.</text>
</comment>
<dbReference type="Pfam" id="PF03320">
    <property type="entry name" value="FBPase_glpX"/>
    <property type="match status" value="1"/>
</dbReference>
<dbReference type="InterPro" id="IPR004464">
    <property type="entry name" value="FBPase_class-2/SBPase"/>
</dbReference>
<comment type="catalytic activity">
    <reaction evidence="1">
        <text>beta-D-fructose 1,6-bisphosphate + H2O = beta-D-fructose 6-phosphate + phosphate</text>
        <dbReference type="Rhea" id="RHEA:11064"/>
        <dbReference type="ChEBI" id="CHEBI:15377"/>
        <dbReference type="ChEBI" id="CHEBI:32966"/>
        <dbReference type="ChEBI" id="CHEBI:43474"/>
        <dbReference type="ChEBI" id="CHEBI:57634"/>
        <dbReference type="EC" id="3.1.3.11"/>
    </reaction>
</comment>
<evidence type="ECO:0000256" key="5">
    <source>
        <dbReference type="ARBA" id="ARBA00023211"/>
    </source>
</evidence>
<keyword evidence="5" id="KW-0464">Manganese</keyword>
<evidence type="ECO:0000256" key="7">
    <source>
        <dbReference type="PIRNR" id="PIRNR004532"/>
    </source>
</evidence>
<dbReference type="PIRSF" id="PIRSF004532">
    <property type="entry name" value="GlpX"/>
    <property type="match status" value="1"/>
</dbReference>
<evidence type="ECO:0000256" key="3">
    <source>
        <dbReference type="ARBA" id="ARBA00022723"/>
    </source>
</evidence>
<organism evidence="8 9">
    <name type="scientific">Azospirillum isscasi</name>
    <dbReference type="NCBI Taxonomy" id="3053926"/>
    <lineage>
        <taxon>Bacteria</taxon>
        <taxon>Pseudomonadati</taxon>
        <taxon>Pseudomonadota</taxon>
        <taxon>Alphaproteobacteria</taxon>
        <taxon>Rhodospirillales</taxon>
        <taxon>Azospirillaceae</taxon>
        <taxon>Azospirillum</taxon>
    </lineage>
</organism>
<evidence type="ECO:0000313" key="9">
    <source>
        <dbReference type="Proteomes" id="UP001227317"/>
    </source>
</evidence>
<keyword evidence="9" id="KW-1185">Reference proteome</keyword>
<protein>
    <recommendedName>
        <fullName evidence="7">Fructose-1,6-bisphosphatase</fullName>
    </recommendedName>
</protein>
<sequence>MSVHVDLSGMDRNLALEAVRVTEAAALSASLLMGRGDEKLADQAAVDAMRQALNTLYIDGTVVIGEGERDEAPMLYIGEKVGAGIGRGPKVDIALDPLEGTTICATGGPNSLAVIAMADEGGFLNAPDVYMDKIAVGSGLPEGVVDLDETPANNLKALAKAKGTEVQELLVCILNRPRHAELIARVREAGARIMLINDGDVSGVIATSQAGTGVDMYVGSGGAPEGVLAAAALRCIGGQFQGRLLFRNDDEKARAARWGVKDLNKKYSLTELASGNVMFAATGVTDGAMLRGVRRYPGGAVTHSVIMRSKSGTVRYVEAHHNLQRKPAIK</sequence>
<reference evidence="8 9" key="1">
    <citation type="submission" date="2023-06" db="EMBL/GenBank/DDBJ databases">
        <title>Azospirillum isscasensis sp.nov, a bacterium isolated from rhizosphere soil of rice.</title>
        <authorList>
            <person name="Wang H."/>
        </authorList>
    </citation>
    <scope>NUCLEOTIDE SEQUENCE [LARGE SCALE GENOMIC DNA]</scope>
    <source>
        <strain evidence="8 9">C340-1</strain>
    </source>
</reference>
<dbReference type="EMBL" id="JAUJFI010000002">
    <property type="protein sequence ID" value="MDQ2101282.1"/>
    <property type="molecule type" value="Genomic_DNA"/>
</dbReference>
<name>A0ABU0WB13_9PROT</name>
<dbReference type="NCBIfam" id="TIGR00330">
    <property type="entry name" value="glpX"/>
    <property type="match status" value="1"/>
</dbReference>
<dbReference type="RefSeq" id="WP_306703277.1">
    <property type="nucleotide sequence ID" value="NZ_JAUJFI010000002.1"/>
</dbReference>
<gene>
    <name evidence="8" type="primary">glpX</name>
    <name evidence="8" type="ORF">QSG27_01070</name>
</gene>